<name>W7XKI3_TETTS</name>
<dbReference type="KEGG" id="tet:TTHERM_000767560"/>
<gene>
    <name evidence="2" type="ORF">TTHERM_000767560</name>
</gene>
<organism evidence="2 3">
    <name type="scientific">Tetrahymena thermophila (strain SB210)</name>
    <dbReference type="NCBI Taxonomy" id="312017"/>
    <lineage>
        <taxon>Eukaryota</taxon>
        <taxon>Sar</taxon>
        <taxon>Alveolata</taxon>
        <taxon>Ciliophora</taxon>
        <taxon>Intramacronucleata</taxon>
        <taxon>Oligohymenophorea</taxon>
        <taxon>Hymenostomatida</taxon>
        <taxon>Tetrahymenina</taxon>
        <taxon>Tetrahymenidae</taxon>
        <taxon>Tetrahymena</taxon>
    </lineage>
</organism>
<protein>
    <submittedName>
        <fullName evidence="2">Zinc carboxypeptidase family protein</fullName>
    </submittedName>
</protein>
<feature type="region of interest" description="Disordered" evidence="1">
    <location>
        <begin position="1"/>
        <end position="45"/>
    </location>
</feature>
<keyword evidence="2" id="KW-0121">Carboxypeptidase</keyword>
<dbReference type="Proteomes" id="UP000009168">
    <property type="component" value="Unassembled WGS sequence"/>
</dbReference>
<keyword evidence="2" id="KW-0645">Protease</keyword>
<evidence type="ECO:0000313" key="3">
    <source>
        <dbReference type="Proteomes" id="UP000009168"/>
    </source>
</evidence>
<feature type="region of interest" description="Disordered" evidence="1">
    <location>
        <begin position="108"/>
        <end position="127"/>
    </location>
</feature>
<reference evidence="3" key="1">
    <citation type="journal article" date="2006" name="PLoS Biol.">
        <title>Macronuclear genome sequence of the ciliate Tetrahymena thermophila, a model eukaryote.</title>
        <authorList>
            <person name="Eisen J.A."/>
            <person name="Coyne R.S."/>
            <person name="Wu M."/>
            <person name="Wu D."/>
            <person name="Thiagarajan M."/>
            <person name="Wortman J.R."/>
            <person name="Badger J.H."/>
            <person name="Ren Q."/>
            <person name="Amedeo P."/>
            <person name="Jones K.M."/>
            <person name="Tallon L.J."/>
            <person name="Delcher A.L."/>
            <person name="Salzberg S.L."/>
            <person name="Silva J.C."/>
            <person name="Haas B.J."/>
            <person name="Majoros W.H."/>
            <person name="Farzad M."/>
            <person name="Carlton J.M."/>
            <person name="Smith R.K. Jr."/>
            <person name="Garg J."/>
            <person name="Pearlman R.E."/>
            <person name="Karrer K.M."/>
            <person name="Sun L."/>
            <person name="Manning G."/>
            <person name="Elde N.C."/>
            <person name="Turkewitz A.P."/>
            <person name="Asai D.J."/>
            <person name="Wilkes D.E."/>
            <person name="Wang Y."/>
            <person name="Cai H."/>
            <person name="Collins K."/>
            <person name="Stewart B.A."/>
            <person name="Lee S.R."/>
            <person name="Wilamowska K."/>
            <person name="Weinberg Z."/>
            <person name="Ruzzo W.L."/>
            <person name="Wloga D."/>
            <person name="Gaertig J."/>
            <person name="Frankel J."/>
            <person name="Tsao C.-C."/>
            <person name="Gorovsky M.A."/>
            <person name="Keeling P.J."/>
            <person name="Waller R.F."/>
            <person name="Patron N.J."/>
            <person name="Cherry J.M."/>
            <person name="Stover N.A."/>
            <person name="Krieger C.J."/>
            <person name="del Toro C."/>
            <person name="Ryder H.F."/>
            <person name="Williamson S.C."/>
            <person name="Barbeau R.A."/>
            <person name="Hamilton E.P."/>
            <person name="Orias E."/>
        </authorList>
    </citation>
    <scope>NUCLEOTIDE SEQUENCE [LARGE SCALE GENOMIC DNA]</scope>
    <source>
        <strain evidence="3">SB210</strain>
    </source>
</reference>
<dbReference type="GeneID" id="24440579"/>
<keyword evidence="3" id="KW-1185">Reference proteome</keyword>
<feature type="compositionally biased region" description="Polar residues" evidence="1">
    <location>
        <begin position="1"/>
        <end position="30"/>
    </location>
</feature>
<accession>W7XKI3</accession>
<sequence length="187" mass="21410">MFSQGNITQRENTDISISQSQTKLDSNIHQQKLKSDSSLGEERSKIVSNSSIQIEKYKKDSSEQLKIIDDQDNGIKQKLVSINHKTQKSSSLIDRSLSKIRIKSQIQSDESEEGFEDSQELKKSIDSVTEGQVKNTTGDEFSIQSIKILIDNRQKNFYFRYRNKSPQKVNRQITSSSTNRLIIFIST</sequence>
<keyword evidence="2" id="KW-0378">Hydrolase</keyword>
<dbReference type="EMBL" id="GG662723">
    <property type="protein sequence ID" value="EWS74929.1"/>
    <property type="molecule type" value="Genomic_DNA"/>
</dbReference>
<evidence type="ECO:0000256" key="1">
    <source>
        <dbReference type="SAM" id="MobiDB-lite"/>
    </source>
</evidence>
<feature type="compositionally biased region" description="Acidic residues" evidence="1">
    <location>
        <begin position="109"/>
        <end position="118"/>
    </location>
</feature>
<dbReference type="GO" id="GO:0004180">
    <property type="term" value="F:carboxypeptidase activity"/>
    <property type="evidence" value="ECO:0007669"/>
    <property type="project" value="UniProtKB-KW"/>
</dbReference>
<evidence type="ECO:0000313" key="2">
    <source>
        <dbReference type="EMBL" id="EWS74929.1"/>
    </source>
</evidence>
<dbReference type="RefSeq" id="XP_012652518.1">
    <property type="nucleotide sequence ID" value="XM_012797064.1"/>
</dbReference>
<dbReference type="InParanoid" id="W7XKI3"/>
<dbReference type="AlphaFoldDB" id="W7XKI3"/>
<proteinExistence type="predicted"/>